<dbReference type="InterPro" id="IPR036291">
    <property type="entry name" value="NAD(P)-bd_dom_sf"/>
</dbReference>
<evidence type="ECO:0000259" key="3">
    <source>
        <dbReference type="Pfam" id="PF01408"/>
    </source>
</evidence>
<dbReference type="PANTHER" id="PTHR22604">
    <property type="entry name" value="OXIDOREDUCTASES"/>
    <property type="match status" value="1"/>
</dbReference>
<feature type="domain" description="Gfo/Idh/MocA-like oxidoreductase N-terminal" evidence="3">
    <location>
        <begin position="4"/>
        <end position="123"/>
    </location>
</feature>
<dbReference type="Pfam" id="PF01408">
    <property type="entry name" value="GFO_IDH_MocA"/>
    <property type="match status" value="1"/>
</dbReference>
<dbReference type="PANTHER" id="PTHR22604:SF105">
    <property type="entry name" value="TRANS-1,2-DIHYDROBENZENE-1,2-DIOL DEHYDROGENASE"/>
    <property type="match status" value="1"/>
</dbReference>
<evidence type="ECO:0000256" key="1">
    <source>
        <dbReference type="ARBA" id="ARBA00010928"/>
    </source>
</evidence>
<dbReference type="Gene3D" id="3.30.360.10">
    <property type="entry name" value="Dihydrodipicolinate Reductase, domain 2"/>
    <property type="match status" value="1"/>
</dbReference>
<dbReference type="InterPro" id="IPR000683">
    <property type="entry name" value="Gfo/Idh/MocA-like_OxRdtase_N"/>
</dbReference>
<dbReference type="Proteomes" id="UP001209229">
    <property type="component" value="Unassembled WGS sequence"/>
</dbReference>
<dbReference type="RefSeq" id="WP_301188691.1">
    <property type="nucleotide sequence ID" value="NZ_JAPDPJ010000001.1"/>
</dbReference>
<dbReference type="SUPFAM" id="SSF51735">
    <property type="entry name" value="NAD(P)-binding Rossmann-fold domains"/>
    <property type="match status" value="1"/>
</dbReference>
<dbReference type="AlphaFoldDB" id="A0AAE3M1K7"/>
<feature type="domain" description="GFO/IDH/MocA-like oxidoreductase" evidence="4">
    <location>
        <begin position="135"/>
        <end position="247"/>
    </location>
</feature>
<reference evidence="5" key="1">
    <citation type="submission" date="2022-10" db="EMBL/GenBank/DDBJ databases">
        <authorList>
            <person name="Yu W.X."/>
        </authorList>
    </citation>
    <scope>NUCLEOTIDE SEQUENCE</scope>
    <source>
        <strain evidence="5">AAT</strain>
    </source>
</reference>
<name>A0AAE3M1K7_9BACT</name>
<dbReference type="SUPFAM" id="SSF55347">
    <property type="entry name" value="Glyceraldehyde-3-phosphate dehydrogenase-like, C-terminal domain"/>
    <property type="match status" value="1"/>
</dbReference>
<comment type="similarity">
    <text evidence="1">Belongs to the Gfo/Idh/MocA family.</text>
</comment>
<dbReference type="GO" id="GO:0000166">
    <property type="term" value="F:nucleotide binding"/>
    <property type="evidence" value="ECO:0007669"/>
    <property type="project" value="InterPro"/>
</dbReference>
<dbReference type="InterPro" id="IPR050984">
    <property type="entry name" value="Gfo/Idh/MocA_domain"/>
</dbReference>
<comment type="caution">
    <text evidence="5">The sequence shown here is derived from an EMBL/GenBank/DDBJ whole genome shotgun (WGS) entry which is preliminary data.</text>
</comment>
<evidence type="ECO:0000256" key="2">
    <source>
        <dbReference type="ARBA" id="ARBA00023002"/>
    </source>
</evidence>
<dbReference type="Gene3D" id="3.40.50.720">
    <property type="entry name" value="NAD(P)-binding Rossmann-like Domain"/>
    <property type="match status" value="1"/>
</dbReference>
<protein>
    <submittedName>
        <fullName evidence="5">Gfo/Idh/MocA family oxidoreductase</fullName>
    </submittedName>
</protein>
<evidence type="ECO:0000259" key="4">
    <source>
        <dbReference type="Pfam" id="PF22725"/>
    </source>
</evidence>
<proteinExistence type="inferred from homology"/>
<keyword evidence="6" id="KW-1185">Reference proteome</keyword>
<dbReference type="GO" id="GO:0016491">
    <property type="term" value="F:oxidoreductase activity"/>
    <property type="evidence" value="ECO:0007669"/>
    <property type="project" value="UniProtKB-KW"/>
</dbReference>
<accession>A0AAE3M1K7</accession>
<evidence type="ECO:0000313" key="5">
    <source>
        <dbReference type="EMBL" id="MCW3785120.1"/>
    </source>
</evidence>
<gene>
    <name evidence="5" type="ORF">OM075_01510</name>
</gene>
<evidence type="ECO:0000313" key="6">
    <source>
        <dbReference type="Proteomes" id="UP001209229"/>
    </source>
</evidence>
<sequence length="328" mass="37074">MKKINIGVLGVSNHLLKRIILPLNNISNGCIYAIASRNEDNAAQFAKKFNIPKFYGSYEALLNDPVINAVYIPLPNHLHLKWIKEAALKGKHIICEKPITLNEDEAKQALTYANNNKVLLQEAFMYKFHPQWIHALNLIRTNQLGQVKYIRTSFAYNNPNPNNIRNIKEFGGGAIMDIGCYAISLSRYILQQEPSQVMALMQHHESFKTDTLSTAILDFNGIHSLFTVSTLTEANQSVEIVATDGIINIHIPFNTYVDTKSKITISTAQGSRDVEFNVCDQYGLMFENFCSKIIENETENTEVKDAINNMKVIDALFKSSETKSWVQI</sequence>
<dbReference type="Pfam" id="PF22725">
    <property type="entry name" value="GFO_IDH_MocA_C3"/>
    <property type="match status" value="1"/>
</dbReference>
<dbReference type="InterPro" id="IPR055170">
    <property type="entry name" value="GFO_IDH_MocA-like_dom"/>
</dbReference>
<organism evidence="5 6">
    <name type="scientific">Plebeiibacterium sediminum</name>
    <dbReference type="NCBI Taxonomy" id="2992112"/>
    <lineage>
        <taxon>Bacteria</taxon>
        <taxon>Pseudomonadati</taxon>
        <taxon>Bacteroidota</taxon>
        <taxon>Bacteroidia</taxon>
        <taxon>Marinilabiliales</taxon>
        <taxon>Marinilabiliaceae</taxon>
        <taxon>Plebeiibacterium</taxon>
    </lineage>
</organism>
<keyword evidence="2" id="KW-0560">Oxidoreductase</keyword>
<dbReference type="EMBL" id="JAPDPJ010000001">
    <property type="protein sequence ID" value="MCW3785120.1"/>
    <property type="molecule type" value="Genomic_DNA"/>
</dbReference>